<evidence type="ECO:0000259" key="1">
    <source>
        <dbReference type="Pfam" id="PF07596"/>
    </source>
</evidence>
<dbReference type="KEGG" id="lpav:PLANPX_3212"/>
<dbReference type="InterPro" id="IPR012902">
    <property type="entry name" value="N_methyl_site"/>
</dbReference>
<dbReference type="SUPFAM" id="SSF54523">
    <property type="entry name" value="Pili subunits"/>
    <property type="match status" value="1"/>
</dbReference>
<dbReference type="EMBL" id="AP021861">
    <property type="protein sequence ID" value="BBO33600.1"/>
    <property type="molecule type" value="Genomic_DNA"/>
</dbReference>
<dbReference type="Proteomes" id="UP000326837">
    <property type="component" value="Chromosome"/>
</dbReference>
<evidence type="ECO:0000313" key="2">
    <source>
        <dbReference type="EMBL" id="BBO33600.1"/>
    </source>
</evidence>
<dbReference type="AlphaFoldDB" id="A0A5K7XA64"/>
<sequence length="361" mass="39093">MPLASTSAVSIRRGFRGFTLVELLVVIAIIGVLVALLLPAVQAAREAARRSSCTSNLRQTGFAALNYESANKRFPCYLAGFDYSDPKATPDSQGRNHQHTGVLTMLLPYMEAQTVFTMFDSNVKVGIQTYDKPYYDLAKTVAWEASHANLSTLLCPSVGSEPPQTRRISKVWGFLGGGALKFSSEGFEPEFNIGITHYLGNAGVYGQVGPGLTYQMNGISRVVDDELIGLFGIRSKIRVGQVLDGMSQTMMFGEAPGTIGTSIPDDNVAGKFDGFTQGYAWAGWGTMPTEKGLDLAFEQNLAQGGNYLTKRWYYGSVHSGDVVLFCFADGSVHPLNKNIDKTLYLSLSTIRGEEAVSSDAL</sequence>
<dbReference type="NCBIfam" id="TIGR02532">
    <property type="entry name" value="IV_pilin_GFxxxE"/>
    <property type="match status" value="1"/>
</dbReference>
<feature type="domain" description="DUF1559" evidence="1">
    <location>
        <begin position="42"/>
        <end position="341"/>
    </location>
</feature>
<dbReference type="RefSeq" id="WP_152101877.1">
    <property type="nucleotide sequence ID" value="NZ_AP021861.1"/>
</dbReference>
<dbReference type="PANTHER" id="PTHR30093">
    <property type="entry name" value="GENERAL SECRETION PATHWAY PROTEIN G"/>
    <property type="match status" value="1"/>
</dbReference>
<dbReference type="Pfam" id="PF07596">
    <property type="entry name" value="SBP_bac_10"/>
    <property type="match status" value="1"/>
</dbReference>
<gene>
    <name evidence="2" type="ORF">PLANPX_3212</name>
</gene>
<organism evidence="2 3">
    <name type="scientific">Lacipirellula parvula</name>
    <dbReference type="NCBI Taxonomy" id="2650471"/>
    <lineage>
        <taxon>Bacteria</taxon>
        <taxon>Pseudomonadati</taxon>
        <taxon>Planctomycetota</taxon>
        <taxon>Planctomycetia</taxon>
        <taxon>Pirellulales</taxon>
        <taxon>Lacipirellulaceae</taxon>
        <taxon>Lacipirellula</taxon>
    </lineage>
</organism>
<reference evidence="3" key="1">
    <citation type="submission" date="2019-10" db="EMBL/GenBank/DDBJ databases">
        <title>Lacipirellula parvula gen. nov., sp. nov., representing a lineage of planctomycetes widespread in freshwater anoxic habitats, and description of the family Lacipirellulaceae.</title>
        <authorList>
            <person name="Dedysh S.N."/>
            <person name="Kulichevskaya I.S."/>
            <person name="Beletsky A.V."/>
            <person name="Rakitin A.L."/>
            <person name="Mardanov A.V."/>
            <person name="Ivanova A.A."/>
            <person name="Saltykova V.X."/>
            <person name="Rijpstra W.I.C."/>
            <person name="Sinninghe Damste J.S."/>
            <person name="Ravin N.V."/>
        </authorList>
    </citation>
    <scope>NUCLEOTIDE SEQUENCE [LARGE SCALE GENOMIC DNA]</scope>
    <source>
        <strain evidence="3">PX69</strain>
    </source>
</reference>
<dbReference type="PANTHER" id="PTHR30093:SF2">
    <property type="entry name" value="TYPE II SECRETION SYSTEM PROTEIN H"/>
    <property type="match status" value="1"/>
</dbReference>
<accession>A0A5K7XA64</accession>
<dbReference type="InterPro" id="IPR011453">
    <property type="entry name" value="DUF1559"/>
</dbReference>
<name>A0A5K7XA64_9BACT</name>
<dbReference type="Pfam" id="PF07963">
    <property type="entry name" value="N_methyl"/>
    <property type="match status" value="1"/>
</dbReference>
<keyword evidence="3" id="KW-1185">Reference proteome</keyword>
<dbReference type="PROSITE" id="PS00409">
    <property type="entry name" value="PROKAR_NTER_METHYL"/>
    <property type="match status" value="1"/>
</dbReference>
<proteinExistence type="predicted"/>
<evidence type="ECO:0000313" key="3">
    <source>
        <dbReference type="Proteomes" id="UP000326837"/>
    </source>
</evidence>
<protein>
    <recommendedName>
        <fullName evidence="1">DUF1559 domain-containing protein</fullName>
    </recommendedName>
</protein>
<dbReference type="InterPro" id="IPR045584">
    <property type="entry name" value="Pilin-like"/>
</dbReference>
<dbReference type="Gene3D" id="3.30.700.10">
    <property type="entry name" value="Glycoprotein, Type 4 Pilin"/>
    <property type="match status" value="1"/>
</dbReference>